<dbReference type="Proteomes" id="UP000264702">
    <property type="component" value="Unassembled WGS sequence"/>
</dbReference>
<comment type="catalytic activity">
    <reaction evidence="7">
        <text>2 GTP = 3',3'-c-di-GMP + 2 diphosphate</text>
        <dbReference type="Rhea" id="RHEA:24898"/>
        <dbReference type="ChEBI" id="CHEBI:33019"/>
        <dbReference type="ChEBI" id="CHEBI:37565"/>
        <dbReference type="ChEBI" id="CHEBI:58805"/>
        <dbReference type="EC" id="2.7.7.65"/>
    </reaction>
</comment>
<dbReference type="PANTHER" id="PTHR45138:SF9">
    <property type="entry name" value="DIGUANYLATE CYCLASE DGCM-RELATED"/>
    <property type="match status" value="1"/>
</dbReference>
<feature type="transmembrane region" description="Helical" evidence="8">
    <location>
        <begin position="102"/>
        <end position="122"/>
    </location>
</feature>
<dbReference type="GO" id="GO:1902201">
    <property type="term" value="P:negative regulation of bacterial-type flagellum-dependent cell motility"/>
    <property type="evidence" value="ECO:0007669"/>
    <property type="project" value="TreeGrafter"/>
</dbReference>
<dbReference type="InterPro" id="IPR043128">
    <property type="entry name" value="Rev_trsase/Diguanyl_cyclase"/>
</dbReference>
<dbReference type="InterPro" id="IPR050469">
    <property type="entry name" value="Diguanylate_Cyclase"/>
</dbReference>
<dbReference type="EC" id="2.7.7.65" evidence="2"/>
<evidence type="ECO:0000256" key="2">
    <source>
        <dbReference type="ARBA" id="ARBA00012528"/>
    </source>
</evidence>
<dbReference type="GO" id="GO:0043709">
    <property type="term" value="P:cell adhesion involved in single-species biofilm formation"/>
    <property type="evidence" value="ECO:0007669"/>
    <property type="project" value="TreeGrafter"/>
</dbReference>
<evidence type="ECO:0000256" key="7">
    <source>
        <dbReference type="ARBA" id="ARBA00034247"/>
    </source>
</evidence>
<evidence type="ECO:0000256" key="5">
    <source>
        <dbReference type="ARBA" id="ARBA00022989"/>
    </source>
</evidence>
<feature type="domain" description="GGDEF" evidence="9">
    <location>
        <begin position="359"/>
        <end position="492"/>
    </location>
</feature>
<dbReference type="CDD" id="cd01949">
    <property type="entry name" value="GGDEF"/>
    <property type="match status" value="1"/>
</dbReference>
<dbReference type="Pfam" id="PF05231">
    <property type="entry name" value="MASE1"/>
    <property type="match status" value="1"/>
</dbReference>
<feature type="transmembrane region" description="Helical" evidence="8">
    <location>
        <begin position="176"/>
        <end position="196"/>
    </location>
</feature>
<keyword evidence="11" id="KW-1185">Reference proteome</keyword>
<keyword evidence="4 8" id="KW-0812">Transmembrane</keyword>
<dbReference type="PANTHER" id="PTHR45138">
    <property type="entry name" value="REGULATORY COMPONENTS OF SENSORY TRANSDUCTION SYSTEM"/>
    <property type="match status" value="1"/>
</dbReference>
<evidence type="ECO:0000256" key="3">
    <source>
        <dbReference type="ARBA" id="ARBA00022475"/>
    </source>
</evidence>
<dbReference type="GO" id="GO:0052621">
    <property type="term" value="F:diguanylate cyclase activity"/>
    <property type="evidence" value="ECO:0007669"/>
    <property type="project" value="UniProtKB-EC"/>
</dbReference>
<dbReference type="PROSITE" id="PS50887">
    <property type="entry name" value="GGDEF"/>
    <property type="match status" value="1"/>
</dbReference>
<keyword evidence="3" id="KW-1003">Cell membrane</keyword>
<dbReference type="Gene3D" id="3.30.70.270">
    <property type="match status" value="1"/>
</dbReference>
<comment type="caution">
    <text evidence="10">The sequence shown here is derived from an EMBL/GenBank/DDBJ whole genome shotgun (WGS) entry which is preliminary data.</text>
</comment>
<dbReference type="InterPro" id="IPR007895">
    <property type="entry name" value="MASE1"/>
</dbReference>
<evidence type="ECO:0000256" key="8">
    <source>
        <dbReference type="SAM" id="Phobius"/>
    </source>
</evidence>
<evidence type="ECO:0000256" key="4">
    <source>
        <dbReference type="ARBA" id="ARBA00022692"/>
    </source>
</evidence>
<evidence type="ECO:0000313" key="11">
    <source>
        <dbReference type="Proteomes" id="UP000264702"/>
    </source>
</evidence>
<dbReference type="EMBL" id="QVQT01000002">
    <property type="protein sequence ID" value="RFU17653.1"/>
    <property type="molecule type" value="Genomic_DNA"/>
</dbReference>
<feature type="transmembrane region" description="Helical" evidence="8">
    <location>
        <begin position="208"/>
        <end position="227"/>
    </location>
</feature>
<evidence type="ECO:0000256" key="1">
    <source>
        <dbReference type="ARBA" id="ARBA00004651"/>
    </source>
</evidence>
<dbReference type="InterPro" id="IPR029787">
    <property type="entry name" value="Nucleotide_cyclase"/>
</dbReference>
<feature type="transmembrane region" description="Helical" evidence="8">
    <location>
        <begin position="76"/>
        <end position="96"/>
    </location>
</feature>
<dbReference type="GO" id="GO:0005886">
    <property type="term" value="C:plasma membrane"/>
    <property type="evidence" value="ECO:0007669"/>
    <property type="project" value="UniProtKB-SubCell"/>
</dbReference>
<evidence type="ECO:0000313" key="10">
    <source>
        <dbReference type="EMBL" id="RFU17653.1"/>
    </source>
</evidence>
<feature type="transmembrane region" description="Helical" evidence="8">
    <location>
        <begin position="27"/>
        <end position="47"/>
    </location>
</feature>
<reference evidence="10 11" key="1">
    <citation type="submission" date="2018-08" db="EMBL/GenBank/DDBJ databases">
        <title>Acidipila sp. 4G-K13, an acidobacterium isolated from forest soil.</title>
        <authorList>
            <person name="Gao Z.-H."/>
            <person name="Qiu L.-H."/>
        </authorList>
    </citation>
    <scope>NUCLEOTIDE SEQUENCE [LARGE SCALE GENOMIC DNA]</scope>
    <source>
        <strain evidence="10 11">4G-K13</strain>
    </source>
</reference>
<protein>
    <recommendedName>
        <fullName evidence="2">diguanylate cyclase</fullName>
        <ecNumber evidence="2">2.7.7.65</ecNumber>
    </recommendedName>
</protein>
<dbReference type="Pfam" id="PF00990">
    <property type="entry name" value="GGDEF"/>
    <property type="match status" value="1"/>
</dbReference>
<gene>
    <name evidence="10" type="ORF">D0Y96_05860</name>
</gene>
<dbReference type="SMART" id="SM00267">
    <property type="entry name" value="GGDEF"/>
    <property type="match status" value="1"/>
</dbReference>
<dbReference type="AlphaFoldDB" id="A0A372IT99"/>
<name>A0A372IT99_9BACT</name>
<proteinExistence type="predicted"/>
<accession>A0A372IT99</accession>
<evidence type="ECO:0000256" key="6">
    <source>
        <dbReference type="ARBA" id="ARBA00023136"/>
    </source>
</evidence>
<organism evidence="10 11">
    <name type="scientific">Paracidobacterium acidisoli</name>
    <dbReference type="NCBI Taxonomy" id="2303751"/>
    <lineage>
        <taxon>Bacteria</taxon>
        <taxon>Pseudomonadati</taxon>
        <taxon>Acidobacteriota</taxon>
        <taxon>Terriglobia</taxon>
        <taxon>Terriglobales</taxon>
        <taxon>Acidobacteriaceae</taxon>
        <taxon>Paracidobacterium</taxon>
    </lineage>
</organism>
<dbReference type="RefSeq" id="WP_117298402.1">
    <property type="nucleotide sequence ID" value="NZ_QVQT02000002.1"/>
</dbReference>
<dbReference type="OrthoDB" id="9759607at2"/>
<keyword evidence="6 8" id="KW-0472">Membrane</keyword>
<dbReference type="FunFam" id="3.30.70.270:FF:000001">
    <property type="entry name" value="Diguanylate cyclase domain protein"/>
    <property type="match status" value="1"/>
</dbReference>
<feature type="transmembrane region" description="Helical" evidence="8">
    <location>
        <begin position="134"/>
        <end position="161"/>
    </location>
</feature>
<evidence type="ECO:0000259" key="9">
    <source>
        <dbReference type="PROSITE" id="PS50887"/>
    </source>
</evidence>
<feature type="transmembrane region" description="Helical" evidence="8">
    <location>
        <begin position="233"/>
        <end position="262"/>
    </location>
</feature>
<sequence>MAPDHAGTLHTQITEKMQKPGFTRSEILQLLLLGVFYVAAVVEAMILGHSRANADVIWPANGILLGMMLRAPKRMWGLYLLEVSILNYLMDIFFHFPLAVDTGWVLGTIIEMTLAILFLQAHKSKNIDLMQVRNFLWFFIGAAVIAPISRPLVIGVVHLIFIHSLFSDTLIYMRDLYIGDVLGIAIMTPLVLLIEPAELKRFFVRRRWIESFALLGGFVALSLYIFMQNEAPITFLIFPVLLLMLFRLGTSVAAIAVVLLAIPAAYLTSYEHGPFSLFHSGHVVHGVLLLQLFLIVLVVTIYAVGATLREREKLQQFLQDSYREMEKLAETDFLSQLPNRRTVEGRLRQEWSIAFRQRDPLSLLMIDLDHFKSYNDEFGHPAGDALIALVAALLQQSLERPRDFAGRYGGEEFIVLLPYTPSQGAAHVGERIRAAVETLRLPETKRPVSVSIGAATAYPSIDGTIEELIQCADTMLYEAKTSGRNCVCIASDLSGQRNSFMETFNKTR</sequence>
<dbReference type="NCBIfam" id="TIGR00254">
    <property type="entry name" value="GGDEF"/>
    <property type="match status" value="1"/>
</dbReference>
<dbReference type="SUPFAM" id="SSF55073">
    <property type="entry name" value="Nucleotide cyclase"/>
    <property type="match status" value="1"/>
</dbReference>
<keyword evidence="5 8" id="KW-1133">Transmembrane helix</keyword>
<feature type="transmembrane region" description="Helical" evidence="8">
    <location>
        <begin position="283"/>
        <end position="305"/>
    </location>
</feature>
<dbReference type="InterPro" id="IPR000160">
    <property type="entry name" value="GGDEF_dom"/>
</dbReference>
<comment type="subcellular location">
    <subcellularLocation>
        <location evidence="1">Cell membrane</location>
        <topology evidence="1">Multi-pass membrane protein</topology>
    </subcellularLocation>
</comment>